<dbReference type="RefSeq" id="WP_414000826.1">
    <property type="nucleotide sequence ID" value="NZ_JBLFDH010000009.1"/>
</dbReference>
<keyword evidence="2" id="KW-1185">Reference proteome</keyword>
<accession>A0ABU3TWF1</accession>
<protein>
    <submittedName>
        <fullName evidence="1">Uncharacterized protein</fullName>
    </submittedName>
</protein>
<sequence>MVIMEMLLLSVCGLLRAYLKTKKMASIPQSQAGSRAFSHKILLWLQKQAGFSTFPLHARGAACSQYSTNRFGLSRFFAENAAKSKAYRARFLLPEQIMDFLKLEQVDQHDHCKAIMDHNSRPIMDGGAQRPG</sequence>
<organism evidence="1 2">
    <name type="scientific">Faecalibacterium wellingii</name>
    <dbReference type="NCBI Taxonomy" id="2929491"/>
    <lineage>
        <taxon>Bacteria</taxon>
        <taxon>Bacillati</taxon>
        <taxon>Bacillota</taxon>
        <taxon>Clostridia</taxon>
        <taxon>Eubacteriales</taxon>
        <taxon>Oscillospiraceae</taxon>
        <taxon>Faecalibacterium</taxon>
    </lineage>
</organism>
<proteinExistence type="predicted"/>
<dbReference type="EMBL" id="JAWHPR010000001">
    <property type="protein sequence ID" value="MDU8687631.1"/>
    <property type="molecule type" value="Genomic_DNA"/>
</dbReference>
<reference evidence="1 2" key="1">
    <citation type="submission" date="2023-10" db="EMBL/GenBank/DDBJ databases">
        <title>Host Genetic Regulation of Human Gut Microbial Structural Variation.</title>
        <authorList>
            <person name="Harmsen H.J.M."/>
        </authorList>
    </citation>
    <scope>NUCLEOTIDE SEQUENCE [LARGE SCALE GENOMIC DNA]</scope>
    <source>
        <strain evidence="1 2">HTF-F</strain>
    </source>
</reference>
<gene>
    <name evidence="1" type="ORF">RX402_02525</name>
</gene>
<evidence type="ECO:0000313" key="1">
    <source>
        <dbReference type="EMBL" id="MDU8687631.1"/>
    </source>
</evidence>
<name>A0ABU3TWF1_9FIRM</name>
<dbReference type="Proteomes" id="UP001263246">
    <property type="component" value="Unassembled WGS sequence"/>
</dbReference>
<comment type="caution">
    <text evidence="1">The sequence shown here is derived from an EMBL/GenBank/DDBJ whole genome shotgun (WGS) entry which is preliminary data.</text>
</comment>
<evidence type="ECO:0000313" key="2">
    <source>
        <dbReference type="Proteomes" id="UP001263246"/>
    </source>
</evidence>